<gene>
    <name evidence="9" type="ORF">GCK72_003763</name>
</gene>
<evidence type="ECO:0000256" key="5">
    <source>
        <dbReference type="ARBA" id="ARBA00023242"/>
    </source>
</evidence>
<evidence type="ECO:0000313" key="9">
    <source>
        <dbReference type="EMBL" id="KAF1763818.1"/>
    </source>
</evidence>
<dbReference type="PANTHER" id="PTHR11267">
    <property type="entry name" value="T-BOX PROTEIN-RELATED"/>
    <property type="match status" value="1"/>
</dbReference>
<reference evidence="9 10" key="1">
    <citation type="submission" date="2019-12" db="EMBL/GenBank/DDBJ databases">
        <title>Chromosome-level assembly of the Caenorhabditis remanei genome.</title>
        <authorList>
            <person name="Teterina A.A."/>
            <person name="Willis J.H."/>
            <person name="Phillips P.C."/>
        </authorList>
    </citation>
    <scope>NUCLEOTIDE SEQUENCE [LARGE SCALE GENOMIC DNA]</scope>
    <source>
        <strain evidence="9 10">PX506</strain>
        <tissue evidence="9">Whole organism</tissue>
    </source>
</reference>
<dbReference type="CDD" id="cd00182">
    <property type="entry name" value="T-box"/>
    <property type="match status" value="1"/>
</dbReference>
<keyword evidence="2" id="KW-0805">Transcription regulation</keyword>
<evidence type="ECO:0000256" key="2">
    <source>
        <dbReference type="ARBA" id="ARBA00023015"/>
    </source>
</evidence>
<comment type="subcellular location">
    <subcellularLocation>
        <location evidence="1 6">Nucleus</location>
    </subcellularLocation>
</comment>
<dbReference type="InterPro" id="IPR008967">
    <property type="entry name" value="p53-like_TF_DNA-bd_sf"/>
</dbReference>
<dbReference type="Proteomes" id="UP000483820">
    <property type="component" value="Chromosome II"/>
</dbReference>
<dbReference type="PRINTS" id="PR00937">
    <property type="entry name" value="TBOX"/>
</dbReference>
<dbReference type="Pfam" id="PF00907">
    <property type="entry name" value="T-box"/>
    <property type="match status" value="1"/>
</dbReference>
<keyword evidence="5 6" id="KW-0539">Nucleus</keyword>
<sequence>MDAIRAIQPMLSTFPLRKLPFVAMKHVIKIMDIDEIVKIAITSKYMEAIVKVCYIRIRQIRVNLYGERTYVSLDYPGVTLSCGTNPFNHPSIPKLIKEDLKPWLSETSTTLEYTRQLFTRIYKLFRCGHINMLISSSTQNIKEVLEIPEFRNFAVLYLVGGHFKKEQLDEVMDFEREDQDLHIIRGEIPEDYYHPNLFKYTDVHYCDARWIRLEHLLSIKNNDVITLGKNNLTIPDINKFLHHWVNSEYDLFNWMTIDIVEEEIMPVLFHGIDVLIGYRFGSERRLISVNSPKTRKRPILSIVQSQLCIYINTWSIHQRPYKEYLYDDSLMIFDKSYAPEYKVLQLLKRRSVLNSKLKQVKEDSLEKQELTGKIDKTNKKLQLKGVEYENGWPILRSGVEMSTTATSPPSGIQVSLFNRDQWEKFYPHTEMILNRTNGRQLFPLLNYILKGLDPDLVYAVFLHFERVDNYKYEFLRNKWEKKREGYKIPPIDMKQHTDGWKNGSHWMNSPVSFKHIKLTNDPDNTKEDRVYVQSRHKYLPVISIQKMGDSVKEEFRLGVTEFIGVTAYQNSHISSLKIELNPYAAGFKAFGGHNKLSKANMKRRGVNRPATELPYPGSPSEMIFAPNFTQSVNHYQENQMGMYPMQMAPGIPYISQVSINYRYPQQSHMMPMNNMVPWYPTDMTMGPWNQMQMYQGMHGMVPNMVPRMPLTSYPQNWQYPQGNMVAWNGGYG</sequence>
<name>A0A6A5H7V6_CAERE</name>
<feature type="domain" description="F-box" evidence="7">
    <location>
        <begin position="13"/>
        <end position="57"/>
    </location>
</feature>
<dbReference type="GO" id="GO:0000978">
    <property type="term" value="F:RNA polymerase II cis-regulatory region sequence-specific DNA binding"/>
    <property type="evidence" value="ECO:0007669"/>
    <property type="project" value="InterPro"/>
</dbReference>
<accession>A0A6A5H7V6</accession>
<keyword evidence="3 6" id="KW-0238">DNA-binding</keyword>
<proteinExistence type="predicted"/>
<dbReference type="InterPro" id="IPR001810">
    <property type="entry name" value="F-box_dom"/>
</dbReference>
<dbReference type="GO" id="GO:0001708">
    <property type="term" value="P:cell fate specification"/>
    <property type="evidence" value="ECO:0007669"/>
    <property type="project" value="TreeGrafter"/>
</dbReference>
<dbReference type="GO" id="GO:0005634">
    <property type="term" value="C:nucleus"/>
    <property type="evidence" value="ECO:0007669"/>
    <property type="project" value="UniProtKB-SubCell"/>
</dbReference>
<keyword evidence="4" id="KW-0804">Transcription</keyword>
<organism evidence="9 10">
    <name type="scientific">Caenorhabditis remanei</name>
    <name type="common">Caenorhabditis vulgaris</name>
    <dbReference type="NCBI Taxonomy" id="31234"/>
    <lineage>
        <taxon>Eukaryota</taxon>
        <taxon>Metazoa</taxon>
        <taxon>Ecdysozoa</taxon>
        <taxon>Nematoda</taxon>
        <taxon>Chromadorea</taxon>
        <taxon>Rhabditida</taxon>
        <taxon>Rhabditina</taxon>
        <taxon>Rhabditomorpha</taxon>
        <taxon>Rhabditoidea</taxon>
        <taxon>Rhabditidae</taxon>
        <taxon>Peloderinae</taxon>
        <taxon>Caenorhabditis</taxon>
    </lineage>
</organism>
<evidence type="ECO:0000256" key="6">
    <source>
        <dbReference type="PROSITE-ProRule" id="PRU00201"/>
    </source>
</evidence>
<dbReference type="SUPFAM" id="SSF49417">
    <property type="entry name" value="p53-like transcription factors"/>
    <property type="match status" value="1"/>
</dbReference>
<dbReference type="GeneID" id="9817627"/>
<dbReference type="EMBL" id="WUAV01000002">
    <property type="protein sequence ID" value="KAF1763818.1"/>
    <property type="molecule type" value="Genomic_DNA"/>
</dbReference>
<dbReference type="GO" id="GO:0000785">
    <property type="term" value="C:chromatin"/>
    <property type="evidence" value="ECO:0007669"/>
    <property type="project" value="TreeGrafter"/>
</dbReference>
<evidence type="ECO:0000313" key="10">
    <source>
        <dbReference type="Proteomes" id="UP000483820"/>
    </source>
</evidence>
<dbReference type="AlphaFoldDB" id="A0A6A5H7V6"/>
<evidence type="ECO:0000259" key="8">
    <source>
        <dbReference type="PROSITE" id="PS50252"/>
    </source>
</evidence>
<dbReference type="InterPro" id="IPR036960">
    <property type="entry name" value="T-box_sf"/>
</dbReference>
<dbReference type="Gene3D" id="2.60.40.820">
    <property type="entry name" value="Transcription factor, T-box"/>
    <property type="match status" value="1"/>
</dbReference>
<evidence type="ECO:0000256" key="4">
    <source>
        <dbReference type="ARBA" id="ARBA00023163"/>
    </source>
</evidence>
<dbReference type="InterPro" id="IPR012885">
    <property type="entry name" value="F-box_Sdz-33"/>
</dbReference>
<dbReference type="CTD" id="9817627"/>
<dbReference type="PROSITE" id="PS50181">
    <property type="entry name" value="FBOX"/>
    <property type="match status" value="1"/>
</dbReference>
<dbReference type="PANTHER" id="PTHR11267:SF189">
    <property type="entry name" value="T-BOX PROTEIN 31-RELATED"/>
    <property type="match status" value="1"/>
</dbReference>
<dbReference type="SMART" id="SM00425">
    <property type="entry name" value="TBOX"/>
    <property type="match status" value="1"/>
</dbReference>
<dbReference type="Pfam" id="PF07735">
    <property type="entry name" value="FBA_2"/>
    <property type="match status" value="1"/>
</dbReference>
<evidence type="ECO:0000256" key="3">
    <source>
        <dbReference type="ARBA" id="ARBA00023125"/>
    </source>
</evidence>
<comment type="caution">
    <text evidence="6">Lacks conserved residue(s) required for the propagation of feature annotation.</text>
</comment>
<feature type="domain" description="T-box" evidence="8">
    <location>
        <begin position="416"/>
        <end position="589"/>
    </location>
</feature>
<comment type="caution">
    <text evidence="9">The sequence shown here is derived from an EMBL/GenBank/DDBJ whole genome shotgun (WGS) entry which is preliminary data.</text>
</comment>
<evidence type="ECO:0000259" key="7">
    <source>
        <dbReference type="PROSITE" id="PS50181"/>
    </source>
</evidence>
<evidence type="ECO:0000256" key="1">
    <source>
        <dbReference type="ARBA" id="ARBA00004123"/>
    </source>
</evidence>
<dbReference type="KEGG" id="crq:GCK72_003763"/>
<dbReference type="GO" id="GO:0000981">
    <property type="term" value="F:DNA-binding transcription factor activity, RNA polymerase II-specific"/>
    <property type="evidence" value="ECO:0007669"/>
    <property type="project" value="TreeGrafter"/>
</dbReference>
<dbReference type="GO" id="GO:0045893">
    <property type="term" value="P:positive regulation of DNA-templated transcription"/>
    <property type="evidence" value="ECO:0007669"/>
    <property type="project" value="InterPro"/>
</dbReference>
<dbReference type="RefSeq" id="XP_053588417.1">
    <property type="nucleotide sequence ID" value="XM_053724223.1"/>
</dbReference>
<dbReference type="PROSITE" id="PS50252">
    <property type="entry name" value="TBOX_3"/>
    <property type="match status" value="1"/>
</dbReference>
<dbReference type="InterPro" id="IPR001699">
    <property type="entry name" value="TF_T-box"/>
</dbReference>
<dbReference type="FunFam" id="2.60.40.820:FF:000013">
    <property type="entry name" value="T-box transcription factor tbx-9"/>
    <property type="match status" value="1"/>
</dbReference>
<dbReference type="InterPro" id="IPR046360">
    <property type="entry name" value="T-box_DNA-bd"/>
</dbReference>
<protein>
    <submittedName>
        <fullName evidence="9">Uncharacterized protein</fullName>
    </submittedName>
</protein>